<proteinExistence type="predicted"/>
<accession>A0A4R6NXX4</accession>
<feature type="region of interest" description="Disordered" evidence="1">
    <location>
        <begin position="172"/>
        <end position="275"/>
    </location>
</feature>
<dbReference type="Pfam" id="PF12118">
    <property type="entry name" value="SprA-related"/>
    <property type="match status" value="1"/>
</dbReference>
<evidence type="ECO:0000313" key="2">
    <source>
        <dbReference type="EMBL" id="TDP29082.1"/>
    </source>
</evidence>
<evidence type="ECO:0000256" key="1">
    <source>
        <dbReference type="SAM" id="MobiDB-lite"/>
    </source>
</evidence>
<feature type="compositionally biased region" description="Polar residues" evidence="1">
    <location>
        <begin position="203"/>
        <end position="232"/>
    </location>
</feature>
<feature type="region of interest" description="Disordered" evidence="1">
    <location>
        <begin position="1"/>
        <end position="142"/>
    </location>
</feature>
<feature type="compositionally biased region" description="Polar residues" evidence="1">
    <location>
        <begin position="36"/>
        <end position="53"/>
    </location>
</feature>
<dbReference type="AlphaFoldDB" id="A0A4R6NXX4"/>
<dbReference type="OrthoDB" id="9812722at2"/>
<organism evidence="2 3">
    <name type="scientific">Idiomarina aquatica</name>
    <dbReference type="NCBI Taxonomy" id="1327752"/>
    <lineage>
        <taxon>Bacteria</taxon>
        <taxon>Pseudomonadati</taxon>
        <taxon>Pseudomonadota</taxon>
        <taxon>Gammaproteobacteria</taxon>
        <taxon>Alteromonadales</taxon>
        <taxon>Idiomarinaceae</taxon>
        <taxon>Idiomarina</taxon>
    </lineage>
</organism>
<dbReference type="RefSeq" id="WP_133540503.1">
    <property type="nucleotide sequence ID" value="NZ_SNXI01000018.1"/>
</dbReference>
<dbReference type="InterPro" id="IPR021973">
    <property type="entry name" value="SprA-related"/>
</dbReference>
<reference evidence="2 3" key="1">
    <citation type="submission" date="2019-03" db="EMBL/GenBank/DDBJ databases">
        <title>Freshwater and sediment microbial communities from various areas in North America, analyzing microbe dynamics in response to fracking.</title>
        <authorList>
            <person name="Lamendella R."/>
        </authorList>
    </citation>
    <scope>NUCLEOTIDE SEQUENCE [LARGE SCALE GENOMIC DNA]</scope>
    <source>
        <strain evidence="2 3">18_TX</strain>
    </source>
</reference>
<evidence type="ECO:0000313" key="3">
    <source>
        <dbReference type="Proteomes" id="UP000295531"/>
    </source>
</evidence>
<feature type="compositionally biased region" description="Basic and acidic residues" evidence="1">
    <location>
        <begin position="54"/>
        <end position="117"/>
    </location>
</feature>
<comment type="caution">
    <text evidence="2">The sequence shown here is derived from an EMBL/GenBank/DDBJ whole genome shotgun (WGS) entry which is preliminary data.</text>
</comment>
<dbReference type="EMBL" id="SNXI01000018">
    <property type="protein sequence ID" value="TDP29082.1"/>
    <property type="molecule type" value="Genomic_DNA"/>
</dbReference>
<feature type="compositionally biased region" description="Basic and acidic residues" evidence="1">
    <location>
        <begin position="244"/>
        <end position="256"/>
    </location>
</feature>
<name>A0A4R6NXX4_9GAMM</name>
<gene>
    <name evidence="2" type="ORF">DEU29_11851</name>
</gene>
<keyword evidence="3" id="KW-1185">Reference proteome</keyword>
<dbReference type="Proteomes" id="UP000295531">
    <property type="component" value="Unassembled WGS sequence"/>
</dbReference>
<sequence>MNITTALPTIPPAPMPASDGVGRENLQRTAIKEPASSPQNGTATDAPASQQARKSGDNTDKSKSRDESSRSEEAKSDGRKAEDKRESERTPEEQREVQQEVQELKNRDAEVRTHEQAHAAVGGQYAGSPSYEYERGPDGKSYAVGGEVPIDVSVVPGDPQATIQKMQVVRRAALAPAEPSSADRSIAAEASVKAAEARAELAQTNSPNATGKSSETEGGNKVNANSEATGEASNDGRIQGPVRKSLEGEAAGRSETESTANPYAAEASKTLSSAERGNMIADFYSRRVSPSETGFSATA</sequence>
<protein>
    <submittedName>
        <fullName evidence="2">SprA family protein</fullName>
    </submittedName>
</protein>